<dbReference type="EMBL" id="CM042891">
    <property type="protein sequence ID" value="KAI4304558.1"/>
    <property type="molecule type" value="Genomic_DNA"/>
</dbReference>
<proteinExistence type="predicted"/>
<reference evidence="2" key="1">
    <citation type="journal article" date="2023" name="Front. Plant Sci.">
        <title>Chromosomal-level genome assembly of Melastoma candidum provides insights into trichome evolution.</title>
        <authorList>
            <person name="Zhong Y."/>
            <person name="Wu W."/>
            <person name="Sun C."/>
            <person name="Zou P."/>
            <person name="Liu Y."/>
            <person name="Dai S."/>
            <person name="Zhou R."/>
        </authorList>
    </citation>
    <scope>NUCLEOTIDE SEQUENCE [LARGE SCALE GENOMIC DNA]</scope>
</reference>
<comment type="caution">
    <text evidence="1">The sequence shown here is derived from an EMBL/GenBank/DDBJ whole genome shotgun (WGS) entry which is preliminary data.</text>
</comment>
<evidence type="ECO:0000313" key="1">
    <source>
        <dbReference type="EMBL" id="KAI4304558.1"/>
    </source>
</evidence>
<sequence length="346" mass="37803">MLDLITSNSRVNAVIVQVSLCNTLINAYAKAGELGLAQEVFDGMILRNSVNCLISGLRSNGALGVLGYGSPGRGHLVRYDSVVSNALISMHGQSLGSACDALRIFDEIKFRNLISWNSIISFFHKGDTWFGLSDLAKQLFLQLGIRNVVSTNGLMVGLGRGVHAYLVRNDLMKHRVSVGNALVNMHEKCGTISDATLVSTLTTEKDLISWNSLIEGFEDAVMSFRQMRRSGLMPANYTLISGLSLCSSLHWDFLGYQIHGEGIKLGLDLDCFQMGAIEDALLTCYATMDSFWSMLQRGQRLDCFTYATILSVCSSVATLERGMEVVHACGVRADLESHVVVDSARI</sequence>
<protein>
    <submittedName>
        <fullName evidence="1">Uncharacterized protein</fullName>
    </submittedName>
</protein>
<name>A0ACB9L6C3_9MYRT</name>
<gene>
    <name evidence="1" type="ORF">MLD38_040051</name>
</gene>
<organism evidence="1 2">
    <name type="scientific">Melastoma candidum</name>
    <dbReference type="NCBI Taxonomy" id="119954"/>
    <lineage>
        <taxon>Eukaryota</taxon>
        <taxon>Viridiplantae</taxon>
        <taxon>Streptophyta</taxon>
        <taxon>Embryophyta</taxon>
        <taxon>Tracheophyta</taxon>
        <taxon>Spermatophyta</taxon>
        <taxon>Magnoliopsida</taxon>
        <taxon>eudicotyledons</taxon>
        <taxon>Gunneridae</taxon>
        <taxon>Pentapetalae</taxon>
        <taxon>rosids</taxon>
        <taxon>malvids</taxon>
        <taxon>Myrtales</taxon>
        <taxon>Melastomataceae</taxon>
        <taxon>Melastomatoideae</taxon>
        <taxon>Melastomateae</taxon>
        <taxon>Melastoma</taxon>
    </lineage>
</organism>
<accession>A0ACB9L6C3</accession>
<dbReference type="Proteomes" id="UP001057402">
    <property type="component" value="Chromosome 12"/>
</dbReference>
<evidence type="ECO:0000313" key="2">
    <source>
        <dbReference type="Proteomes" id="UP001057402"/>
    </source>
</evidence>
<keyword evidence="2" id="KW-1185">Reference proteome</keyword>